<evidence type="ECO:0000313" key="3">
    <source>
        <dbReference type="Proteomes" id="UP000195221"/>
    </source>
</evidence>
<dbReference type="PANTHER" id="PTHR46825">
    <property type="entry name" value="D-ALANYL-D-ALANINE-CARBOXYPEPTIDASE/ENDOPEPTIDASE AMPH"/>
    <property type="match status" value="1"/>
</dbReference>
<dbReference type="AlphaFoldDB" id="A0A242N3Z8"/>
<dbReference type="RefSeq" id="WP_086386297.1">
    <property type="nucleotide sequence ID" value="NZ_NBTZ01000025.1"/>
</dbReference>
<accession>A0A242N3Z8</accession>
<reference evidence="2 3" key="1">
    <citation type="submission" date="2017-03" db="EMBL/GenBank/DDBJ databases">
        <title>Genome analysis of strain PAMC 26577.</title>
        <authorList>
            <person name="Oh H.-M."/>
            <person name="Yang J.-A."/>
        </authorList>
    </citation>
    <scope>NUCLEOTIDE SEQUENCE [LARGE SCALE GENOMIC DNA]</scope>
    <source>
        <strain evidence="2 3">PAMC 26577</strain>
    </source>
</reference>
<dbReference type="Gene3D" id="3.40.710.10">
    <property type="entry name" value="DD-peptidase/beta-lactamase superfamily"/>
    <property type="match status" value="1"/>
</dbReference>
<dbReference type="InterPro" id="IPR012338">
    <property type="entry name" value="Beta-lactam/transpept-like"/>
</dbReference>
<dbReference type="Proteomes" id="UP000195221">
    <property type="component" value="Unassembled WGS sequence"/>
</dbReference>
<gene>
    <name evidence="2" type="ORF">PAMC26577_05080</name>
</gene>
<evidence type="ECO:0000313" key="2">
    <source>
        <dbReference type="EMBL" id="OTP78395.1"/>
    </source>
</evidence>
<proteinExistence type="predicted"/>
<dbReference type="PROSITE" id="PS51257">
    <property type="entry name" value="PROKAR_LIPOPROTEIN"/>
    <property type="match status" value="1"/>
</dbReference>
<dbReference type="Pfam" id="PF00144">
    <property type="entry name" value="Beta-lactamase"/>
    <property type="match status" value="1"/>
</dbReference>
<name>A0A242N3Z8_CABSO</name>
<organism evidence="2 3">
    <name type="scientific">Caballeronia sordidicola</name>
    <name type="common">Burkholderia sordidicola</name>
    <dbReference type="NCBI Taxonomy" id="196367"/>
    <lineage>
        <taxon>Bacteria</taxon>
        <taxon>Pseudomonadati</taxon>
        <taxon>Pseudomonadota</taxon>
        <taxon>Betaproteobacteria</taxon>
        <taxon>Burkholderiales</taxon>
        <taxon>Burkholderiaceae</taxon>
        <taxon>Caballeronia</taxon>
    </lineage>
</organism>
<feature type="domain" description="Beta-lactamase-related" evidence="1">
    <location>
        <begin position="54"/>
        <end position="365"/>
    </location>
</feature>
<sequence>MLLERSDWFAWTASVALACGVLTSCGGSSTAACGVDQIQLETGCTSSSQVADSVRRAVQDTMQQLDLRAAIVGVSVGDQVVLTQAWGESAPNVPATIDMHWRIGAVAISYLSTVALQLEDEGKLSLDDPLSKYLPDIRDASKVTLRMLIASTSGFPEYVNTIPIEENVYRQWQESELLADAFSKPSVCDPGTCFAYSHANFVLFGQVLAKVAGLPLDTLISQRILRPLQLNQTFSNDDAFMPLPVLNAYSNELGSYQNSTAWNPSWTLAHGAIMSSTIPDILRSTRAIGGGELISSRARAEMIAQNPVTSRGKAYGGLGIVVVNGWLLQNPSFFGYSGVSAYLEKNGISIAVTATKNADSPDVSAASRLFENIALEIAPSNPVAVTAR</sequence>
<evidence type="ECO:0000259" key="1">
    <source>
        <dbReference type="Pfam" id="PF00144"/>
    </source>
</evidence>
<dbReference type="PANTHER" id="PTHR46825:SF7">
    <property type="entry name" value="D-ALANYL-D-ALANINE CARBOXYPEPTIDASE"/>
    <property type="match status" value="1"/>
</dbReference>
<dbReference type="EMBL" id="NBTZ01000025">
    <property type="protein sequence ID" value="OTP78395.1"/>
    <property type="molecule type" value="Genomic_DNA"/>
</dbReference>
<protein>
    <submittedName>
        <fullName evidence="2">Putative beta-lactamase</fullName>
    </submittedName>
</protein>
<dbReference type="InterPro" id="IPR050491">
    <property type="entry name" value="AmpC-like"/>
</dbReference>
<dbReference type="SUPFAM" id="SSF56601">
    <property type="entry name" value="beta-lactamase/transpeptidase-like"/>
    <property type="match status" value="1"/>
</dbReference>
<comment type="caution">
    <text evidence="2">The sequence shown here is derived from an EMBL/GenBank/DDBJ whole genome shotgun (WGS) entry which is preliminary data.</text>
</comment>
<dbReference type="InterPro" id="IPR001466">
    <property type="entry name" value="Beta-lactam-related"/>
</dbReference>